<dbReference type="SUPFAM" id="SSF47823">
    <property type="entry name" value="lambda integrase-like, N-terminal domain"/>
    <property type="match status" value="1"/>
</dbReference>
<feature type="compositionally biased region" description="Polar residues" evidence="3">
    <location>
        <begin position="217"/>
        <end position="228"/>
    </location>
</feature>
<keyword evidence="5" id="KW-0808">Transferase</keyword>
<evidence type="ECO:0000256" key="2">
    <source>
        <dbReference type="ARBA" id="ARBA00023172"/>
    </source>
</evidence>
<feature type="compositionally biased region" description="Low complexity" evidence="3">
    <location>
        <begin position="154"/>
        <end position="169"/>
    </location>
</feature>
<protein>
    <submittedName>
        <fullName evidence="5">Reverse transcriptase ribonuclease H</fullName>
    </submittedName>
</protein>
<evidence type="ECO:0000313" key="6">
    <source>
        <dbReference type="Proteomes" id="UP000217199"/>
    </source>
</evidence>
<keyword evidence="6" id="KW-1185">Reference proteome</keyword>
<feature type="transmembrane region" description="Helical" evidence="4">
    <location>
        <begin position="1499"/>
        <end position="1520"/>
    </location>
</feature>
<dbReference type="GO" id="GO:0015074">
    <property type="term" value="P:DNA integration"/>
    <property type="evidence" value="ECO:0007669"/>
    <property type="project" value="InterPro"/>
</dbReference>
<dbReference type="SUPFAM" id="SSF56349">
    <property type="entry name" value="DNA breaking-rejoining enzymes"/>
    <property type="match status" value="1"/>
</dbReference>
<dbReference type="GO" id="GO:0006310">
    <property type="term" value="P:DNA recombination"/>
    <property type="evidence" value="ECO:0007669"/>
    <property type="project" value="UniProtKB-KW"/>
</dbReference>
<dbReference type="InterPro" id="IPR013762">
    <property type="entry name" value="Integrase-like_cat_sf"/>
</dbReference>
<feature type="compositionally biased region" description="Polar residues" evidence="3">
    <location>
        <begin position="134"/>
        <end position="146"/>
    </location>
</feature>
<feature type="transmembrane region" description="Helical" evidence="4">
    <location>
        <begin position="1568"/>
        <end position="1586"/>
    </location>
</feature>
<dbReference type="PANTHER" id="PTHR33050">
    <property type="entry name" value="REVERSE TRANSCRIPTASE DOMAIN-CONTAINING PROTEIN"/>
    <property type="match status" value="1"/>
</dbReference>
<keyword evidence="1" id="KW-0238">DNA-binding</keyword>
<feature type="region of interest" description="Disordered" evidence="3">
    <location>
        <begin position="134"/>
        <end position="228"/>
    </location>
</feature>
<dbReference type="GO" id="GO:0003677">
    <property type="term" value="F:DNA binding"/>
    <property type="evidence" value="ECO:0007669"/>
    <property type="project" value="UniProtKB-KW"/>
</dbReference>
<dbReference type="PANTHER" id="PTHR33050:SF7">
    <property type="entry name" value="RIBONUCLEASE H"/>
    <property type="match status" value="1"/>
</dbReference>
<gene>
    <name evidence="5" type="ORF">PNOK_0919900</name>
</gene>
<dbReference type="SUPFAM" id="SSF56672">
    <property type="entry name" value="DNA/RNA polymerases"/>
    <property type="match status" value="1"/>
</dbReference>
<evidence type="ECO:0000313" key="5">
    <source>
        <dbReference type="EMBL" id="PAV15435.1"/>
    </source>
</evidence>
<keyword evidence="4" id="KW-0812">Transmembrane</keyword>
<feature type="transmembrane region" description="Helical" evidence="4">
    <location>
        <begin position="1654"/>
        <end position="1674"/>
    </location>
</feature>
<feature type="transmembrane region" description="Helical" evidence="4">
    <location>
        <begin position="1621"/>
        <end position="1642"/>
    </location>
</feature>
<dbReference type="InterPro" id="IPR043502">
    <property type="entry name" value="DNA/RNA_pol_sf"/>
</dbReference>
<keyword evidence="4" id="KW-0472">Membrane</keyword>
<feature type="transmembrane region" description="Helical" evidence="4">
    <location>
        <begin position="1425"/>
        <end position="1444"/>
    </location>
</feature>
<evidence type="ECO:0000256" key="3">
    <source>
        <dbReference type="SAM" id="MobiDB-lite"/>
    </source>
</evidence>
<feature type="compositionally biased region" description="Polar residues" evidence="3">
    <location>
        <begin position="249"/>
        <end position="262"/>
    </location>
</feature>
<organism evidence="5 6">
    <name type="scientific">Pyrrhoderma noxium</name>
    <dbReference type="NCBI Taxonomy" id="2282107"/>
    <lineage>
        <taxon>Eukaryota</taxon>
        <taxon>Fungi</taxon>
        <taxon>Dikarya</taxon>
        <taxon>Basidiomycota</taxon>
        <taxon>Agaricomycotina</taxon>
        <taxon>Agaricomycetes</taxon>
        <taxon>Hymenochaetales</taxon>
        <taxon>Hymenochaetaceae</taxon>
        <taxon>Pyrrhoderma</taxon>
    </lineage>
</organism>
<name>A0A286U784_9AGAM</name>
<reference evidence="5 6" key="1">
    <citation type="journal article" date="2017" name="Mol. Ecol.">
        <title>Comparative and population genomic landscape of Phellinus noxius: A hypervariable fungus causing root rot in trees.</title>
        <authorList>
            <person name="Chung C.L."/>
            <person name="Lee T.J."/>
            <person name="Akiba M."/>
            <person name="Lee H.H."/>
            <person name="Kuo T.H."/>
            <person name="Liu D."/>
            <person name="Ke H.M."/>
            <person name="Yokoi T."/>
            <person name="Roa M.B."/>
            <person name="Lu M.J."/>
            <person name="Chang Y.Y."/>
            <person name="Ann P.J."/>
            <person name="Tsai J.N."/>
            <person name="Chen C.Y."/>
            <person name="Tzean S.S."/>
            <person name="Ota Y."/>
            <person name="Hattori T."/>
            <person name="Sahashi N."/>
            <person name="Liou R.F."/>
            <person name="Kikuchi T."/>
            <person name="Tsai I.J."/>
        </authorList>
    </citation>
    <scope>NUCLEOTIDE SEQUENCE [LARGE SCALE GENOMIC DNA]</scope>
    <source>
        <strain evidence="5 6">FFPRI411160</strain>
    </source>
</reference>
<keyword evidence="2" id="KW-0233">DNA recombination</keyword>
<dbReference type="STRING" id="2282107.A0A286U784"/>
<sequence>MNVIQLDGAIPLTISKSILVSSTTAFFYYCITHLDDEVEFIWSRKWTKGKFIQIPRRNPADVAMPNFASNGYAPSRARKRRQLNCDNAEAIRVLSEEWLERQQLEIQLWNEQHPVPDIVVPINNDIPAANIMPPNTTREQSPTLDTTPILHNAQPQTHQQQQQQQQQTQLENMVNHLQNPGPPFQNLSLSRPSSPIVGAQINADLPQQSLAPPSPQHNSLPSLTNSALPTTDWEDQLVRIVQRLQQTTNPGAPTLADQNSNVDPLASSASSTSSANPGLSKIKLGRNVRDVMQDFHLLPLPILEELRNMRHVKLWFFSNEGLDKTQQAKQKTGRYNSTRVRFDFDKQTLVTENEYEATLKNAPEDNKLNPDQLNQAMPRFLDSIKHAEWPNDVVRMFTSFFDEVQRHYESRAKPIGGLYTISQAVYELRNQFHAHVRHHKEALILSLDPSELDRIREQLRAQRDDSTLLFDSYRSAQRDALPPLSLLPALLGPTLKTYPPAPPERVPLPLPAPHFVSSALAGTTIITAAAPTLSSSAPLFPLTVTGQAQTAACKPVMEGTSVSPFNCKAVNATMAPSTIAVPAGNELMEPQHALITRRSKPLHPFNLSFLHRLLCDTSLFSSYPTVLSSFSQGFVLGVPVISYSFQPDNSASVTSLSSEFQAIVHKEFQSQRYIGPFNKSELQALIGPFQSSPLSLVPKPNSSKFRLIQNLSYPLTPHPVPSINSFINSQDFPCTFGTFFNVCFIINNLPPGSQASTRDVADAYRTIPLHHSQWPGLVVKLQDNVFALNTQNSFGLASAGGVWGHVADMFADLFRSQGFGPITKWVDDFLFFRIPNTCLPSANHYRAQLSPQLSSSQYNARRFFEGPALPDGTVPQYDENFHFPLKSLRGGHFAYNGSDIDSLSESLGLPWKHDKSTSFSNHFTYLGFDWNLTTLTVSLQHCKQTKYLNAILQWLQRPFHSLLQVQSLYGKLLHATYIVPQGRLYLTGLERMIPTFSGSPNRPHRPVKNIQSELEWWKTVLSAEKITRSIPNFLPYSYFHGYSDASHSGIAVVIGTAWATFQFTPQFKQRNREIAWAESSLRPNVQAIDRLEFWLPAISVRSALPRELQKKQKQLLLAAYAKTTRTTYGTGLLKFHQFCDTIALPEINRAPCSTVTIAGFITYLSGQYSKSAINNFIAAIKAWHAINLIPCELDEQIIKRLLRGAARTQPLPLPKRDPLTTEQLRLILQHLDITKHEQAAVAACLTTVFYSCSRLGEFTVPTVKSFDPKLHITVKGISFQSDKFFNKVTAFNIPRTKTKEQGETVFWATQNNPTNPLTFLLQHLCLNEPSSSEHLFTFQTPQRRMPMTRGIFLRNVSIAASKAGFSFNNGHSLRIGATLEYLLRGVPFEVVKQLGRWSSNSFAIYLRDHGRILAPYLQDKSHTRYFWAIYLMFFNLCIINSSWLDPENGVIIGNGQPNSLNIFSTFFEYASSISYEVAIILAEGILQLRVYAIYGENKWLLMVLIPMNLCSLAICILYPLGYLSILNDLACEKGMFGCTQVAQNQKRMNSFTYATSLDWMSFFFPMPSLGWIVTSIFELVLFVFVLKKTDYNPLYKRRSNFDVKHHTPDVITILARDSTTYFIVIFSLSIVGAIISFMGRAGDSTTYADLYNQLKAFQIATATLMVILAPQMLINIRHEIYNPSTPSHPSAMDTLTWDVNSKQDFNDYSVADTILIETA</sequence>
<feature type="region of interest" description="Disordered" evidence="3">
    <location>
        <begin position="249"/>
        <end position="280"/>
    </location>
</feature>
<dbReference type="EMBL" id="NBII01000010">
    <property type="protein sequence ID" value="PAV15435.1"/>
    <property type="molecule type" value="Genomic_DNA"/>
</dbReference>
<dbReference type="OrthoDB" id="2678913at2759"/>
<comment type="caution">
    <text evidence="5">The sequence shown here is derived from an EMBL/GenBank/DDBJ whole genome shotgun (WGS) entry which is preliminary data.</text>
</comment>
<dbReference type="InterPro" id="IPR010998">
    <property type="entry name" value="Integrase_recombinase_N"/>
</dbReference>
<dbReference type="Gene3D" id="1.10.150.130">
    <property type="match status" value="1"/>
</dbReference>
<evidence type="ECO:0000256" key="1">
    <source>
        <dbReference type="ARBA" id="ARBA00023125"/>
    </source>
</evidence>
<dbReference type="InterPro" id="IPR011010">
    <property type="entry name" value="DNA_brk_join_enz"/>
</dbReference>
<dbReference type="Proteomes" id="UP000217199">
    <property type="component" value="Unassembled WGS sequence"/>
</dbReference>
<proteinExistence type="predicted"/>
<keyword evidence="5" id="KW-0695">RNA-directed DNA polymerase</keyword>
<dbReference type="Gene3D" id="1.10.443.10">
    <property type="entry name" value="Intergrase catalytic core"/>
    <property type="match status" value="1"/>
</dbReference>
<accession>A0A286U784</accession>
<feature type="compositionally biased region" description="Low complexity" evidence="3">
    <location>
        <begin position="266"/>
        <end position="275"/>
    </location>
</feature>
<dbReference type="InParanoid" id="A0A286U784"/>
<keyword evidence="5" id="KW-0548">Nucleotidyltransferase</keyword>
<evidence type="ECO:0000256" key="4">
    <source>
        <dbReference type="SAM" id="Phobius"/>
    </source>
</evidence>
<dbReference type="InterPro" id="IPR052055">
    <property type="entry name" value="Hepadnavirus_pol/RT"/>
</dbReference>
<dbReference type="GO" id="GO:0003964">
    <property type="term" value="F:RNA-directed DNA polymerase activity"/>
    <property type="evidence" value="ECO:0007669"/>
    <property type="project" value="UniProtKB-KW"/>
</dbReference>
<keyword evidence="4" id="KW-1133">Transmembrane helix</keyword>